<dbReference type="InterPro" id="IPR051781">
    <property type="entry name" value="Metallo-dep_Hydrolase"/>
</dbReference>
<dbReference type="InterPro" id="IPR006680">
    <property type="entry name" value="Amidohydro-rel"/>
</dbReference>
<organism evidence="2 3">
    <name type="scientific">Saccharothrix coeruleofusca</name>
    <dbReference type="NCBI Taxonomy" id="33919"/>
    <lineage>
        <taxon>Bacteria</taxon>
        <taxon>Bacillati</taxon>
        <taxon>Actinomycetota</taxon>
        <taxon>Actinomycetes</taxon>
        <taxon>Pseudonocardiales</taxon>
        <taxon>Pseudonocardiaceae</taxon>
        <taxon>Saccharothrix</taxon>
    </lineage>
</organism>
<evidence type="ECO:0000259" key="1">
    <source>
        <dbReference type="Pfam" id="PF01979"/>
    </source>
</evidence>
<dbReference type="Proteomes" id="UP000639606">
    <property type="component" value="Unassembled WGS sequence"/>
</dbReference>
<dbReference type="GO" id="GO:0016810">
    <property type="term" value="F:hydrolase activity, acting on carbon-nitrogen (but not peptide) bonds"/>
    <property type="evidence" value="ECO:0007669"/>
    <property type="project" value="InterPro"/>
</dbReference>
<reference evidence="2" key="1">
    <citation type="journal article" date="2014" name="Int. J. Syst. Evol. Microbiol.">
        <title>Complete genome sequence of Corynebacterium casei LMG S-19264T (=DSM 44701T), isolated from a smear-ripened cheese.</title>
        <authorList>
            <consortium name="US DOE Joint Genome Institute (JGI-PGF)"/>
            <person name="Walter F."/>
            <person name="Albersmeier A."/>
            <person name="Kalinowski J."/>
            <person name="Ruckert C."/>
        </authorList>
    </citation>
    <scope>NUCLEOTIDE SEQUENCE</scope>
    <source>
        <strain evidence="2">JCM 3313</strain>
    </source>
</reference>
<dbReference type="Pfam" id="PF01979">
    <property type="entry name" value="Amidohydro_1"/>
    <property type="match status" value="1"/>
</dbReference>
<dbReference type="Gene3D" id="2.30.40.10">
    <property type="entry name" value="Urease, subunit C, domain 1"/>
    <property type="match status" value="1"/>
</dbReference>
<dbReference type="AlphaFoldDB" id="A0A918ASE8"/>
<dbReference type="SUPFAM" id="SSF51556">
    <property type="entry name" value="Metallo-dependent hydrolases"/>
    <property type="match status" value="1"/>
</dbReference>
<sequence>MASPDRPRRTALTNVRVFDGTRLRSPGTVVLDGGWIGADASGAHVVDCAGSVLLPGLIDAHVHVVDVGELESLSDHGITTALDMAAWPPSRTAALRGLRGLTDLRSAGMPALPPGEHPLLAAFPPEATVTDPEAARRWVADRVAEGSDHIKLLVEPPTPGEPDRLAVLAALAAAARQLGRRTVAHAVTSGAVDLALRAGVDVITHVPLDVAVDGTTAARMAAEGRVAIPTLVMMSAVAERRGLSYDPARASVTALHRAGVPVLAGSDANTTPGAPAPIPHGGSIHRELELLVAAGLSTVDALRAATTLPAKHFGLDDRGVVEPGKRADLVLVAGDPIADITATRAVERVWCAGVERPVPRL</sequence>
<gene>
    <name evidence="2" type="ORF">GCM10010185_59060</name>
</gene>
<name>A0A918ASE8_9PSEU</name>
<evidence type="ECO:0000313" key="3">
    <source>
        <dbReference type="Proteomes" id="UP000639606"/>
    </source>
</evidence>
<comment type="caution">
    <text evidence="2">The sequence shown here is derived from an EMBL/GenBank/DDBJ whole genome shotgun (WGS) entry which is preliminary data.</text>
</comment>
<dbReference type="InterPro" id="IPR011059">
    <property type="entry name" value="Metal-dep_hydrolase_composite"/>
</dbReference>
<evidence type="ECO:0000313" key="2">
    <source>
        <dbReference type="EMBL" id="GGP77536.1"/>
    </source>
</evidence>
<dbReference type="EMBL" id="BMRG01000017">
    <property type="protein sequence ID" value="GGP77536.1"/>
    <property type="molecule type" value="Genomic_DNA"/>
</dbReference>
<keyword evidence="3" id="KW-1185">Reference proteome</keyword>
<dbReference type="Gene3D" id="3.30.110.90">
    <property type="entry name" value="Amidohydrolase"/>
    <property type="match status" value="1"/>
</dbReference>
<dbReference type="InterPro" id="IPR032466">
    <property type="entry name" value="Metal_Hydrolase"/>
</dbReference>
<protein>
    <submittedName>
        <fullName evidence="2">Amidohydrolase</fullName>
    </submittedName>
</protein>
<dbReference type="Gene3D" id="1.20.58.520">
    <property type="entry name" value="Amidohydrolase"/>
    <property type="match status" value="1"/>
</dbReference>
<feature type="domain" description="Amidohydrolase-related" evidence="1">
    <location>
        <begin position="52"/>
        <end position="353"/>
    </location>
</feature>
<reference evidence="2" key="2">
    <citation type="submission" date="2020-09" db="EMBL/GenBank/DDBJ databases">
        <authorList>
            <person name="Sun Q."/>
            <person name="Ohkuma M."/>
        </authorList>
    </citation>
    <scope>NUCLEOTIDE SEQUENCE</scope>
    <source>
        <strain evidence="2">JCM 3313</strain>
    </source>
</reference>
<dbReference type="SUPFAM" id="SSF51338">
    <property type="entry name" value="Composite domain of metallo-dependent hydrolases"/>
    <property type="match status" value="1"/>
</dbReference>
<dbReference type="RefSeq" id="WP_189226598.1">
    <property type="nucleotide sequence ID" value="NZ_BMRG01000017.1"/>
</dbReference>
<dbReference type="Gene3D" id="3.40.50.10910">
    <property type="entry name" value="Amidohydrolase"/>
    <property type="match status" value="1"/>
</dbReference>
<accession>A0A918ASE8</accession>
<proteinExistence type="predicted"/>
<dbReference type="PANTHER" id="PTHR43135:SF3">
    <property type="entry name" value="ALPHA-D-RIBOSE 1-METHYLPHOSPHONATE 5-TRIPHOSPHATE DIPHOSPHATASE"/>
    <property type="match status" value="1"/>
</dbReference>
<dbReference type="PANTHER" id="PTHR43135">
    <property type="entry name" value="ALPHA-D-RIBOSE 1-METHYLPHOSPHONATE 5-TRIPHOSPHATE DIPHOSPHATASE"/>
    <property type="match status" value="1"/>
</dbReference>